<dbReference type="Proteomes" id="UP000637061">
    <property type="component" value="Unassembled WGS sequence"/>
</dbReference>
<name>A0A8I1EAW5_PSEPU</name>
<protein>
    <submittedName>
        <fullName evidence="1">Uncharacterized protein</fullName>
    </submittedName>
</protein>
<dbReference type="RefSeq" id="WP_198745986.1">
    <property type="nucleotide sequence ID" value="NZ_JAEHTE010000001.1"/>
</dbReference>
<proteinExistence type="predicted"/>
<evidence type="ECO:0000313" key="2">
    <source>
        <dbReference type="Proteomes" id="UP000637061"/>
    </source>
</evidence>
<reference evidence="1" key="1">
    <citation type="submission" date="2020-12" db="EMBL/GenBank/DDBJ databases">
        <title>Enhanced detection system for hospital associated transmission using whole genome sequencing surveillance.</title>
        <authorList>
            <person name="Harrison L.H."/>
            <person name="Van Tyne D."/>
            <person name="Marsh J.W."/>
            <person name="Griffith M.P."/>
            <person name="Snyder D.J."/>
            <person name="Cooper V.S."/>
            <person name="Mustapha M."/>
        </authorList>
    </citation>
    <scope>NUCLEOTIDE SEQUENCE</scope>
    <source>
        <strain evidence="1">PSB00042</strain>
    </source>
</reference>
<gene>
    <name evidence="1" type="ORF">JEU22_00275</name>
</gene>
<comment type="caution">
    <text evidence="1">The sequence shown here is derived from an EMBL/GenBank/DDBJ whole genome shotgun (WGS) entry which is preliminary data.</text>
</comment>
<accession>A0A8I1EAW5</accession>
<evidence type="ECO:0000313" key="1">
    <source>
        <dbReference type="EMBL" id="MBI6882365.1"/>
    </source>
</evidence>
<dbReference type="EMBL" id="JAEHTE010000001">
    <property type="protein sequence ID" value="MBI6882365.1"/>
    <property type="molecule type" value="Genomic_DNA"/>
</dbReference>
<organism evidence="1 2">
    <name type="scientific">Pseudomonas putida</name>
    <name type="common">Arthrobacter siderocapsulatus</name>
    <dbReference type="NCBI Taxonomy" id="303"/>
    <lineage>
        <taxon>Bacteria</taxon>
        <taxon>Pseudomonadati</taxon>
        <taxon>Pseudomonadota</taxon>
        <taxon>Gammaproteobacteria</taxon>
        <taxon>Pseudomonadales</taxon>
        <taxon>Pseudomonadaceae</taxon>
        <taxon>Pseudomonas</taxon>
    </lineage>
</organism>
<sequence length="166" mass="18704">MNILIKKGWGANNGAVMSSLEKIAENVSFLTIRTQEEMNSAANHKPFRNPGNLPLKSNVLYLSLELNSKQNPLIEQSIKELLINRKIDGKEIEKDTLVIVSSWEDHTPGLFSEDMLKDSKANIVDFSVNNELKYIQNEAYRAVKEVTYELTKAKHSSRDADSGPEL</sequence>
<dbReference type="AlphaFoldDB" id="A0A8I1EAW5"/>